<evidence type="ECO:0000256" key="5">
    <source>
        <dbReference type="SAM" id="MobiDB-lite"/>
    </source>
</evidence>
<keyword evidence="3" id="KW-0256">Endoplasmic reticulum</keyword>
<organism evidence="7 8">
    <name type="scientific">Batrachochytrium salamandrivorans</name>
    <dbReference type="NCBI Taxonomy" id="1357716"/>
    <lineage>
        <taxon>Eukaryota</taxon>
        <taxon>Fungi</taxon>
        <taxon>Fungi incertae sedis</taxon>
        <taxon>Chytridiomycota</taxon>
        <taxon>Chytridiomycota incertae sedis</taxon>
        <taxon>Chytridiomycetes</taxon>
        <taxon>Rhizophydiales</taxon>
        <taxon>Rhizophydiales incertae sedis</taxon>
        <taxon>Batrachochytrium</taxon>
    </lineage>
</organism>
<evidence type="ECO:0000256" key="1">
    <source>
        <dbReference type="ARBA" id="ARBA00004240"/>
    </source>
</evidence>
<sequence>MQLNTAVVQAVCWQTDAGHDDDDQQQDNHKEHAQSTSVMPPVRQRLPLSASVPVSFMIQRHTATTINSLTESMPAHSRSWTRPSSICASPDGLLCAVLFPDLLDIRQHRLCVCLFPLPVDAFPEWRRLAWAADASMIAVSFSNGAVLVYSLATKTCICDIQNGHLLHTTPDLMDMASLTIRPLCGLTFAAPQMLSRSNPTQHCLVAVSFDGAIAAYMMDANPLDLVCSWFGSLVKSYSLVSAAVFVDMRLLIAGKQHTPHTSDDPATLSYWDVDYNDNDFVLVGNQSRIRLSSTKAVIPYSLHGLYRLAGSVFAHYGMSTSLDVSGYISQISYCKDSNTLLVLDGCGCFYLYSATELHLRWSSSSDSSPVGKVRSAQFFGAQHLLVSTQELILQQLSIEALLGKEDSSLSSEHSITINQFDSLFVEISTTCREDAIAYILASSAHSNVVDLACLVKVTPEEKIIASIDSLDIHDIEKICRDSNTSTDQVFKSLWLHVKKEPSDTAISYLTRVQDLAFVFSQCFDSQEHNDMILTRILLQHAVARTDQIGYSDVEAELDKILDSYDKTTVASDTASFGKFGGLSATDLCVSRIRALNYLDRLDTLESIYIEGVAYEDYLRLRDIDLIDLACDFASSQKFGALEILFTRHGGELLPYRLGLLDLIPECVSPELYHRLLPCINPVSKSEVPWKIIGWRKVDWSAHKATKELLDLLMKEVSTEDRATQVHVVHSPYPSDEQHILSWYKARILCLENYTYNTQNSMELAEFAVSHGVPHVQPILDRLAILDNLLKHSSYSGDVDKMALDSPFTLSDLMRLDVHDVIELILKNSDEWTIVHDMRKLVQPLLDPSTLFNSKSIVSGLSKLGISNPNAVLAVFQSSSLDVPFLDRLLSSPMMLADIISTICYEHFSDANIPVYEKMLNLALAVLEDSSESVDILEIDGYAIERLSDLHQLTLRLKGAKILATFGILMTISDLQSMESSDSQQRQLVEKIPRQALLRISLGENKSSRDTLFQSVLIDMLELKAIGILCSISSDDLYTSFLRVAASNGMHSFIQNILLGTSGSSHGIVSLKLCQEVLVSVAREMLDNADSGNKSKGLLKNACDCLTLVEQSPDMKQELELIDAVNTIIGKYHLIDEKTGSELMPIQVRLHPDRLDLIRQLLTLNPQLNASSEMILELTRKLCGSETALSLATQLRVRAYMADAAIDEGSVDVAVYYCNELIRLSSSESFLKMSLDTSLVDSLCHVFCKLIELSTHNVRFDEKLAFIVYAIRICQSSSLETMIGHWRKIEFESILHDLEVQKLPLHKKRQNEHGNMASLFNNRAEGQATPLELPNYEALLVNLTTRLKDLDHAEPNPMHSKVSVISMHDFYRSPGSTPSGNFYSLDISTAKRNSDSLNDISSALRCQELRRSYGHNTSDLLLKFAHYSLNHDSLESLGALLSCKPALELQSFFDGFECSEEISKLASHFFVISALYQVFPGIPDTFTLVNMEYSEALKSLTSLISDSENMVLDSSRDTAVKLLEIARLFSTQAQSKRIGAISDRLSLRYQVDLERMREDIQYRNHAFSGLVSSIDSSQLKDCIDVANYLEMDCKAIVHQHITWLATSSFVTASQLSTRLQQVSEELNIDQSDIRDILISIHSKLFLSPNDKLLVLYQTLADFLSSDGHNDTSAVEQLKSRMDLLKTILSMEAVADLTLNSLRSSISSDTNGLVALMGPDPSHDRFQGMVSVLQRLDAIRPIALFLDESNLVDLDIDKSAMSSTLHMTYLRNAIARMASDWEFIDSESVMTLVFQVHSAIMIMQPQHAFDVGSSLVVGVLATHLTLDIRKSTLTLLGKSLVNTSFSESLYPLLQHMNILTTLMEIDDDLYASGGLPANFFLQIDRACGDLGQISALLIGLAKTLISLDIVQRIVDVIQLGCKEVQTNWTLPYLYKDAALDLLERLSQIQLSSDPQFAYFEEWINNALQESKCDDVSRTTSDTVSGWDDDVLDLDFPSLGHSEIRMQLEDVLNSAVDGVPPISRPCHIVCHKLLQKHFEAKENRAVALSVALQTACIFSAWGLETSPDQLQDHASRQSYFSFLLEQSTKDDQYLSLIKLLVDWLQAESLDEAGNTSHLEPLWLQLLTSLVSNNHDQLLFFIMLHLGDLVFIDDKGLLEFIRDQRGLVSYYQFSLVSFSKDTIAQKLSDLIEMLATSKEFEEILFSSRTLTLLVLIHGRSCQLARLNIDWTKLCETALTTSSAKSSDSGGAHLSMVILMIADLCIDGLFFHASRLAQLFLGIDDHIYQDIRSHMAPVAFVLKLWAGCDELSKKQTPKQSQDLTDYGTSGSCLSDKWLHFSDHSAVLEKHRFIADGIFSPSSNERVQNALAEIHLRFAL</sequence>
<dbReference type="SUPFAM" id="SSF50978">
    <property type="entry name" value="WD40 repeat-like"/>
    <property type="match status" value="1"/>
</dbReference>
<evidence type="ECO:0000259" key="6">
    <source>
        <dbReference type="Pfam" id="PF08314"/>
    </source>
</evidence>
<dbReference type="Pfam" id="PF08314">
    <property type="entry name" value="Sec39"/>
    <property type="match status" value="2"/>
</dbReference>
<feature type="domain" description="Sec39" evidence="6">
    <location>
        <begin position="950"/>
        <end position="1289"/>
    </location>
</feature>
<evidence type="ECO:0000313" key="8">
    <source>
        <dbReference type="Proteomes" id="UP001648503"/>
    </source>
</evidence>
<dbReference type="InterPro" id="IPR036322">
    <property type="entry name" value="WD40_repeat_dom_sf"/>
</dbReference>
<dbReference type="PANTHER" id="PTHR15922:SF2">
    <property type="entry name" value="NBAS SUBUNIT OF NRZ TETHERING COMPLEX"/>
    <property type="match status" value="1"/>
</dbReference>
<dbReference type="InterPro" id="IPR013244">
    <property type="entry name" value="Sec39_domain"/>
</dbReference>
<comment type="subcellular location">
    <subcellularLocation>
        <location evidence="1">Endoplasmic reticulum</location>
    </subcellularLocation>
</comment>
<keyword evidence="2" id="KW-0813">Transport</keyword>
<evidence type="ECO:0000256" key="3">
    <source>
        <dbReference type="ARBA" id="ARBA00022824"/>
    </source>
</evidence>
<keyword evidence="4" id="KW-0653">Protein transport</keyword>
<feature type="domain" description="Sec39" evidence="6">
    <location>
        <begin position="628"/>
        <end position="846"/>
    </location>
</feature>
<keyword evidence="8" id="KW-1185">Reference proteome</keyword>
<accession>A0ABQ8F9G1</accession>
<proteinExistence type="predicted"/>
<dbReference type="Proteomes" id="UP001648503">
    <property type="component" value="Unassembled WGS sequence"/>
</dbReference>
<gene>
    <name evidence="7" type="ORF">BASA50_006746</name>
</gene>
<dbReference type="PANTHER" id="PTHR15922">
    <property type="entry name" value="NEUROBLASTOMA-AMPLIFIED SEQUENCE"/>
    <property type="match status" value="1"/>
</dbReference>
<reference evidence="7 8" key="1">
    <citation type="submission" date="2021-02" db="EMBL/GenBank/DDBJ databases">
        <title>Variation within the Batrachochytrium salamandrivorans European outbreak.</title>
        <authorList>
            <person name="Kelly M."/>
            <person name="Pasmans F."/>
            <person name="Shea T.P."/>
            <person name="Munoz J.F."/>
            <person name="Carranza S."/>
            <person name="Cuomo C.A."/>
            <person name="Martel A."/>
        </authorList>
    </citation>
    <scope>NUCLEOTIDE SEQUENCE [LARGE SCALE GENOMIC DNA]</scope>
    <source>
        <strain evidence="7 8">AMFP18/2</strain>
    </source>
</reference>
<feature type="region of interest" description="Disordered" evidence="5">
    <location>
        <begin position="16"/>
        <end position="40"/>
    </location>
</feature>
<comment type="caution">
    <text evidence="7">The sequence shown here is derived from an EMBL/GenBank/DDBJ whole genome shotgun (WGS) entry which is preliminary data.</text>
</comment>
<evidence type="ECO:0000256" key="4">
    <source>
        <dbReference type="ARBA" id="ARBA00022927"/>
    </source>
</evidence>
<evidence type="ECO:0000256" key="2">
    <source>
        <dbReference type="ARBA" id="ARBA00022448"/>
    </source>
</evidence>
<evidence type="ECO:0000313" key="7">
    <source>
        <dbReference type="EMBL" id="KAH6594275.1"/>
    </source>
</evidence>
<dbReference type="EMBL" id="JAFCIX010000336">
    <property type="protein sequence ID" value="KAH6594275.1"/>
    <property type="molecule type" value="Genomic_DNA"/>
</dbReference>
<name>A0ABQ8F9G1_9FUNG</name>
<protein>
    <recommendedName>
        <fullName evidence="6">Sec39 domain-containing protein</fullName>
    </recommendedName>
</protein>